<name>A0A2R6S3Y5_9APHY</name>
<dbReference type="OrthoDB" id="3265564at2759"/>
<proteinExistence type="predicted"/>
<gene>
    <name evidence="1" type="ORF">PHLCEN_2v1146</name>
</gene>
<dbReference type="EMBL" id="MLYV02000088">
    <property type="protein sequence ID" value="PSS37004.1"/>
    <property type="molecule type" value="Genomic_DNA"/>
</dbReference>
<evidence type="ECO:0000313" key="1">
    <source>
        <dbReference type="EMBL" id="PSS37004.1"/>
    </source>
</evidence>
<comment type="caution">
    <text evidence="1">The sequence shown here is derived from an EMBL/GenBank/DDBJ whole genome shotgun (WGS) entry which is preliminary data.</text>
</comment>
<sequence length="204" mass="20307">MLSFKSIAVVVTLAFGAITSFAAPVESSLVRKDANVTGVAKIISDVTVAVTPLTVQLQQITADNCTADTLTPVINDINNILNGAVTEVNKLVGQPVQTILATVDGAAQITVGELAQIIAALLNLVLAALGAVLKVASGDVLSVVTPLLASVGTAVGALLTAVLSLVSQLLGGLLAAVLGLVGDVLGVVTQLNVAGLTSLLGLNL</sequence>
<dbReference type="Proteomes" id="UP000186601">
    <property type="component" value="Unassembled WGS sequence"/>
</dbReference>
<accession>A0A2R6S3Y5</accession>
<reference evidence="1 2" key="1">
    <citation type="submission" date="2018-02" db="EMBL/GenBank/DDBJ databases">
        <title>Genome sequence of the basidiomycete white-rot fungus Phlebia centrifuga.</title>
        <authorList>
            <person name="Granchi Z."/>
            <person name="Peng M."/>
            <person name="de Vries R.P."/>
            <person name="Hilden K."/>
            <person name="Makela M.R."/>
            <person name="Grigoriev I."/>
            <person name="Riley R."/>
        </authorList>
    </citation>
    <scope>NUCLEOTIDE SEQUENCE [LARGE SCALE GENOMIC DNA]</scope>
    <source>
        <strain evidence="1 2">FBCC195</strain>
    </source>
</reference>
<evidence type="ECO:0000313" key="2">
    <source>
        <dbReference type="Proteomes" id="UP000186601"/>
    </source>
</evidence>
<keyword evidence="2" id="KW-1185">Reference proteome</keyword>
<dbReference type="AlphaFoldDB" id="A0A2R6S3Y5"/>
<organism evidence="1 2">
    <name type="scientific">Hermanssonia centrifuga</name>
    <dbReference type="NCBI Taxonomy" id="98765"/>
    <lineage>
        <taxon>Eukaryota</taxon>
        <taxon>Fungi</taxon>
        <taxon>Dikarya</taxon>
        <taxon>Basidiomycota</taxon>
        <taxon>Agaricomycotina</taxon>
        <taxon>Agaricomycetes</taxon>
        <taxon>Polyporales</taxon>
        <taxon>Meruliaceae</taxon>
        <taxon>Hermanssonia</taxon>
    </lineage>
</organism>
<protein>
    <submittedName>
        <fullName evidence="1">Uncharacterized protein</fullName>
    </submittedName>
</protein>